<feature type="repeat" description="ANK" evidence="5">
    <location>
        <begin position="203"/>
        <end position="235"/>
    </location>
</feature>
<accession>A0AAV5TN97</accession>
<protein>
    <recommendedName>
        <fullName evidence="7">ANKLE2 third alpha/beta domain-containing protein</fullName>
    </recommendedName>
</protein>
<keyword evidence="3 5" id="KW-0040">ANK repeat</keyword>
<dbReference type="AlphaFoldDB" id="A0AAV5TN97"/>
<reference evidence="8" key="1">
    <citation type="submission" date="2023-10" db="EMBL/GenBank/DDBJ databases">
        <title>Genome assembly of Pristionchus species.</title>
        <authorList>
            <person name="Yoshida K."/>
            <person name="Sommer R.J."/>
        </authorList>
    </citation>
    <scope>NUCLEOTIDE SEQUENCE</scope>
    <source>
        <strain evidence="8">RS0144</strain>
    </source>
</reference>
<evidence type="ECO:0000256" key="4">
    <source>
        <dbReference type="ARBA" id="ARBA00023306"/>
    </source>
</evidence>
<feature type="non-terminal residue" evidence="8">
    <location>
        <position position="545"/>
    </location>
</feature>
<keyword evidence="2" id="KW-0132">Cell division</keyword>
<comment type="similarity">
    <text evidence="1">Belongs to the ANKLE2 family.</text>
</comment>
<dbReference type="InterPro" id="IPR036770">
    <property type="entry name" value="Ankyrin_rpt-contain_sf"/>
</dbReference>
<comment type="caution">
    <text evidence="8">The sequence shown here is derived from an EMBL/GenBank/DDBJ whole genome shotgun (WGS) entry which is preliminary data.</text>
</comment>
<evidence type="ECO:0000256" key="2">
    <source>
        <dbReference type="ARBA" id="ARBA00022618"/>
    </source>
</evidence>
<feature type="region of interest" description="Disordered" evidence="6">
    <location>
        <begin position="377"/>
        <end position="412"/>
    </location>
</feature>
<evidence type="ECO:0000256" key="5">
    <source>
        <dbReference type="PROSITE-ProRule" id="PRU00023"/>
    </source>
</evidence>
<dbReference type="FunFam" id="1.25.40.20:FF:000590">
    <property type="entry name" value="Protein CBG13985"/>
    <property type="match status" value="1"/>
</dbReference>
<dbReference type="Proteomes" id="UP001432027">
    <property type="component" value="Unassembled WGS sequence"/>
</dbReference>
<sequence length="545" mass="61669">FTMDTGDTENIAPTSPVFAVFYPDDIKNSPRVFYQSVKDATKFANSPEGRNKGARFLRFGNVSEASRFYESGDVPVTTTMSENKPTGGDPVVAFPSVSRIEMNKLKKIVETDNLTEFLVLADLNPRFLINTSGDTAAIVQEGFRFNALHIAARHGSTLITEHILMFVSDTQYLIKLYGTSEVDVNLRKENILISYLNTPDKGNGDTPLHLASKWGHVEVARIIASYRQTIRNLKNKNNEIPFDVVCSRYNGENKERVTRQLKTILHSFYVAIYRCSDECDTRWKISSAYPHSSLGPSPSSSSNLIDSPFSPILAPFLLTAVAGPFDNEEKANEFQRKWKKQGLDRRRKDFDRGAEKVGREMASDGLVEWKESWPFHDEPIDVKSDQGKKRIAIGNGEKEDNEEDEDEYEDAQEEWNDMYQSGETVTWSEGDSLGSLYDKMQSLCMNDHSENDKVNRDEDENESLDGFVTPPSSPPPLFMDESPSKVDSDLFEVLSSLHKSNISKYPLVKRFVSSMNELDCSKRSHLPSHNSPRYWANSPRSRISK</sequence>
<feature type="compositionally biased region" description="Acidic residues" evidence="6">
    <location>
        <begin position="399"/>
        <end position="412"/>
    </location>
</feature>
<dbReference type="InterPro" id="IPR056237">
    <property type="entry name" value="ANKLE2_3rd"/>
</dbReference>
<dbReference type="PROSITE" id="PS50088">
    <property type="entry name" value="ANK_REPEAT"/>
    <property type="match status" value="1"/>
</dbReference>
<keyword evidence="4" id="KW-0131">Cell cycle</keyword>
<dbReference type="Pfam" id="PF24567">
    <property type="entry name" value="ANKLE2_3rd"/>
    <property type="match status" value="1"/>
</dbReference>
<evidence type="ECO:0000256" key="3">
    <source>
        <dbReference type="ARBA" id="ARBA00023043"/>
    </source>
</evidence>
<evidence type="ECO:0000256" key="1">
    <source>
        <dbReference type="ARBA" id="ARBA00007597"/>
    </source>
</evidence>
<feature type="region of interest" description="Disordered" evidence="6">
    <location>
        <begin position="447"/>
        <end position="484"/>
    </location>
</feature>
<gene>
    <name evidence="8" type="ORF">PENTCL1PPCAC_17920</name>
</gene>
<keyword evidence="9" id="KW-1185">Reference proteome</keyword>
<dbReference type="SUPFAM" id="SSF48403">
    <property type="entry name" value="Ankyrin repeat"/>
    <property type="match status" value="1"/>
</dbReference>
<dbReference type="InterPro" id="IPR002110">
    <property type="entry name" value="Ankyrin_rpt"/>
</dbReference>
<dbReference type="PANTHER" id="PTHR12349:SF4">
    <property type="entry name" value="ANKYRIN REPEAT AND LEM DOMAIN-CONTAINING PROTEIN 2"/>
    <property type="match status" value="1"/>
</dbReference>
<dbReference type="PROSITE" id="PS50297">
    <property type="entry name" value="ANK_REP_REGION"/>
    <property type="match status" value="1"/>
</dbReference>
<dbReference type="Gene3D" id="1.25.40.20">
    <property type="entry name" value="Ankyrin repeat-containing domain"/>
    <property type="match status" value="1"/>
</dbReference>
<dbReference type="Pfam" id="PF00023">
    <property type="entry name" value="Ank"/>
    <property type="match status" value="1"/>
</dbReference>
<dbReference type="PANTHER" id="PTHR12349">
    <property type="entry name" value="ANKYRIN REPEAT AND LEM DOMAIN-CONTAINING PROTEIN 2"/>
    <property type="match status" value="1"/>
</dbReference>
<evidence type="ECO:0000259" key="7">
    <source>
        <dbReference type="Pfam" id="PF24567"/>
    </source>
</evidence>
<proteinExistence type="inferred from homology"/>
<dbReference type="GO" id="GO:0051721">
    <property type="term" value="F:protein phosphatase 2A binding"/>
    <property type="evidence" value="ECO:0007669"/>
    <property type="project" value="TreeGrafter"/>
</dbReference>
<dbReference type="SMART" id="SM00248">
    <property type="entry name" value="ANK"/>
    <property type="match status" value="2"/>
</dbReference>
<feature type="compositionally biased region" description="Basic and acidic residues" evidence="6">
    <location>
        <begin position="447"/>
        <end position="456"/>
    </location>
</feature>
<feature type="non-terminal residue" evidence="8">
    <location>
        <position position="1"/>
    </location>
</feature>
<evidence type="ECO:0000313" key="8">
    <source>
        <dbReference type="EMBL" id="GMS95745.1"/>
    </source>
</evidence>
<dbReference type="EMBL" id="BTSX01000004">
    <property type="protein sequence ID" value="GMS95745.1"/>
    <property type="molecule type" value="Genomic_DNA"/>
</dbReference>
<evidence type="ECO:0000256" key="6">
    <source>
        <dbReference type="SAM" id="MobiDB-lite"/>
    </source>
</evidence>
<organism evidence="8 9">
    <name type="scientific">Pristionchus entomophagus</name>
    <dbReference type="NCBI Taxonomy" id="358040"/>
    <lineage>
        <taxon>Eukaryota</taxon>
        <taxon>Metazoa</taxon>
        <taxon>Ecdysozoa</taxon>
        <taxon>Nematoda</taxon>
        <taxon>Chromadorea</taxon>
        <taxon>Rhabditida</taxon>
        <taxon>Rhabditina</taxon>
        <taxon>Diplogasteromorpha</taxon>
        <taxon>Diplogasteroidea</taxon>
        <taxon>Neodiplogasteridae</taxon>
        <taxon>Pristionchus</taxon>
    </lineage>
</organism>
<feature type="region of interest" description="Disordered" evidence="6">
    <location>
        <begin position="521"/>
        <end position="545"/>
    </location>
</feature>
<name>A0AAV5TN97_9BILA</name>
<dbReference type="GO" id="GO:0005783">
    <property type="term" value="C:endoplasmic reticulum"/>
    <property type="evidence" value="ECO:0007669"/>
    <property type="project" value="TreeGrafter"/>
</dbReference>
<feature type="compositionally biased region" description="Basic and acidic residues" evidence="6">
    <location>
        <begin position="377"/>
        <end position="388"/>
    </location>
</feature>
<feature type="domain" description="ANKLE2 third alpha/beta" evidence="7">
    <location>
        <begin position="268"/>
        <end position="371"/>
    </location>
</feature>
<evidence type="ECO:0000313" key="9">
    <source>
        <dbReference type="Proteomes" id="UP001432027"/>
    </source>
</evidence>
<dbReference type="GO" id="GO:0051301">
    <property type="term" value="P:cell division"/>
    <property type="evidence" value="ECO:0007669"/>
    <property type="project" value="UniProtKB-KW"/>
</dbReference>